<keyword evidence="1" id="KW-0812">Transmembrane</keyword>
<name>A0ABS5T4V8_9GAMM</name>
<gene>
    <name evidence="2" type="ORF">HGT73_08315</name>
</gene>
<comment type="caution">
    <text evidence="2">The sequence shown here is derived from an EMBL/GenBank/DDBJ whole genome shotgun (WGS) entry which is preliminary data.</text>
</comment>
<keyword evidence="1" id="KW-0472">Membrane</keyword>
<evidence type="ECO:0000313" key="2">
    <source>
        <dbReference type="EMBL" id="MBT0727390.1"/>
    </source>
</evidence>
<reference evidence="2 3" key="1">
    <citation type="submission" date="2020-04" db="EMBL/GenBank/DDBJ databases">
        <title>Genome sequencing of Rosenbergiella species.</title>
        <authorList>
            <person name="Alvarez-Perez S."/>
            <person name="Lievens B."/>
        </authorList>
    </citation>
    <scope>NUCLEOTIDE SEQUENCE [LARGE SCALE GENOMIC DNA]</scope>
    <source>
        <strain evidence="2 3">CdVSA20.1</strain>
    </source>
</reference>
<organism evidence="2 3">
    <name type="scientific">Rosenbergiella australiborealis</name>
    <dbReference type="NCBI Taxonomy" id="1544696"/>
    <lineage>
        <taxon>Bacteria</taxon>
        <taxon>Pseudomonadati</taxon>
        <taxon>Pseudomonadota</taxon>
        <taxon>Gammaproteobacteria</taxon>
        <taxon>Enterobacterales</taxon>
        <taxon>Erwiniaceae</taxon>
        <taxon>Rosenbergiella</taxon>
    </lineage>
</organism>
<protein>
    <recommendedName>
        <fullName evidence="4">NfeD-like C-terminal domain-containing protein</fullName>
    </recommendedName>
</protein>
<keyword evidence="1" id="KW-1133">Transmembrane helix</keyword>
<feature type="transmembrane region" description="Helical" evidence="1">
    <location>
        <begin position="7"/>
        <end position="34"/>
    </location>
</feature>
<feature type="transmembrane region" description="Helical" evidence="1">
    <location>
        <begin position="46"/>
        <end position="67"/>
    </location>
</feature>
<proteinExistence type="predicted"/>
<keyword evidence="3" id="KW-1185">Reference proteome</keyword>
<dbReference type="RefSeq" id="WP_214213561.1">
    <property type="nucleotide sequence ID" value="NZ_JABBFO010000006.1"/>
</dbReference>
<evidence type="ECO:0000256" key="1">
    <source>
        <dbReference type="SAM" id="Phobius"/>
    </source>
</evidence>
<dbReference type="EMBL" id="JABBFO010000006">
    <property type="protein sequence ID" value="MBT0727390.1"/>
    <property type="molecule type" value="Genomic_DNA"/>
</dbReference>
<accession>A0ABS5T4V8</accession>
<sequence>MGFYWIWLGVAIIFAIIEFCTVTFFGLWMAIAALVPAVISYYFPELAVITQLLTWTFSSLICAFIWIKWIRSKPAEHIETVLIGNEGVLADAIKPGQIGTLLLSRPIQGKQEWPCCSDMPLPRQTRVVATAIMDNGIVKVQSSELLKNGVN</sequence>
<dbReference type="Proteomes" id="UP000786875">
    <property type="component" value="Unassembled WGS sequence"/>
</dbReference>
<evidence type="ECO:0008006" key="4">
    <source>
        <dbReference type="Google" id="ProtNLM"/>
    </source>
</evidence>
<evidence type="ECO:0000313" key="3">
    <source>
        <dbReference type="Proteomes" id="UP000786875"/>
    </source>
</evidence>